<feature type="short sequence motif" description="LXCXE motif; interaction with host RB1 and TMEM173/STING" evidence="18">
    <location>
        <begin position="23"/>
        <end position="27"/>
    </location>
</feature>
<dbReference type="GO" id="GO:0019904">
    <property type="term" value="F:protein domain specific binding"/>
    <property type="evidence" value="ECO:0007669"/>
    <property type="project" value="UniProtKB-UniRule"/>
</dbReference>
<evidence type="ECO:0000313" key="22">
    <source>
        <dbReference type="EMBL" id="CAD1814179.1"/>
    </source>
</evidence>
<dbReference type="GO" id="GO:0008270">
    <property type="term" value="F:zinc ion binding"/>
    <property type="evidence" value="ECO:0007669"/>
    <property type="project" value="UniProtKB-KW"/>
</dbReference>
<keyword evidence="17 18" id="KW-1078">G1/S host cell cycle checkpoint dysregulation by virus</keyword>
<dbReference type="GO" id="GO:0039645">
    <property type="term" value="P:symbiont-mediated perturbation of host cell cycle G1/S transition checkpoint"/>
    <property type="evidence" value="ECO:0007669"/>
    <property type="project" value="UniProtKB-UniRule"/>
</dbReference>
<sequence length="105" mass="11920">MHGKVPTLQEVILELTPQTEIDLQCNEQLDSSEDEDEDEVDHLQERPQQARQAKQHTCYLIHVPCCKCKFVVQLDIQSTKEDLRVVQQLLMGALTVTCPLCASSN</sequence>
<keyword evidence="12 18" id="KW-0010">Activator</keyword>
<dbReference type="EMBL" id="KU298919">
    <property type="protein sequence ID" value="ALT54887.1"/>
    <property type="molecule type" value="Genomic_DNA"/>
</dbReference>
<dbReference type="Proteomes" id="UP000170985">
    <property type="component" value="Genome"/>
</dbReference>
<keyword evidence="16 18" id="KW-0899">Viral immunoevasion</keyword>
<organism evidence="21 23">
    <name type="scientific">Human papillomavirus 56</name>
    <dbReference type="NCBI Taxonomy" id="10596"/>
    <lineage>
        <taxon>Viruses</taxon>
        <taxon>Monodnaviria</taxon>
        <taxon>Shotokuvirae</taxon>
        <taxon>Cossaviricota</taxon>
        <taxon>Papovaviricetes</taxon>
        <taxon>Zurhausenvirales</taxon>
        <taxon>Papillomaviridae</taxon>
        <taxon>Firstpapillomavirinae</taxon>
        <taxon>Alphapapillomavirus</taxon>
        <taxon>Alphapapillomavirus 6</taxon>
    </lineage>
</organism>
<evidence type="ECO:0000256" key="4">
    <source>
        <dbReference type="ARBA" id="ARBA00022581"/>
    </source>
</evidence>
<evidence type="ECO:0000256" key="7">
    <source>
        <dbReference type="ARBA" id="ARBA00022771"/>
    </source>
</evidence>
<evidence type="ECO:0000256" key="17">
    <source>
        <dbReference type="ARBA" id="ARBA00023309"/>
    </source>
</evidence>
<keyword evidence="9 18" id="KW-0862">Zinc</keyword>
<reference evidence="21 23" key="1">
    <citation type="journal article" date="2016" name="Virology">
        <title>Identification of novel human papillomavirus lineages and sublineages in HIV/HPV-coinfected pregnant women by next-generation sequencing.</title>
        <authorList>
            <person name="Siqueira J.D."/>
            <person name="Alves B.M."/>
            <person name="Prellwitz I.M."/>
            <person name="Furtado C."/>
            <person name="Meyrelles A.R."/>
            <person name="Machado E.S."/>
            <person name="Seuanez H.N."/>
            <person name="Soares M.A."/>
            <person name="Soares E.A."/>
        </authorList>
    </citation>
    <scope>NUCLEOTIDE SEQUENCE [LARGE SCALE GENOMIC DNA]</scope>
    <source>
        <strain evidence="21">110A.56</strain>
    </source>
</reference>
<comment type="PTM">
    <text evidence="18">Highly phosphorylated.</text>
</comment>
<dbReference type="GO" id="GO:0003700">
    <property type="term" value="F:DNA-binding transcription factor activity"/>
    <property type="evidence" value="ECO:0007669"/>
    <property type="project" value="UniProtKB-UniRule"/>
</dbReference>
<name>A0A159DT92_HPV56</name>
<evidence type="ECO:0000256" key="9">
    <source>
        <dbReference type="ARBA" id="ARBA00022833"/>
    </source>
</evidence>
<evidence type="ECO:0000256" key="19">
    <source>
        <dbReference type="PIRNR" id="PIRNR003407"/>
    </source>
</evidence>
<keyword evidence="10 18" id="KW-0805">Transcription regulation</keyword>
<keyword evidence="3 18" id="KW-1048">Host nucleus</keyword>
<gene>
    <name evidence="18" type="primary">E7</name>
</gene>
<evidence type="ECO:0000256" key="13">
    <source>
        <dbReference type="ARBA" id="ARBA00023163"/>
    </source>
</evidence>
<evidence type="ECO:0000256" key="8">
    <source>
        <dbReference type="ARBA" id="ARBA00022830"/>
    </source>
</evidence>
<feature type="short sequence motif" description="Nuclear export signal" evidence="18">
    <location>
        <begin position="83"/>
        <end position="91"/>
    </location>
</feature>
<evidence type="ECO:0000256" key="1">
    <source>
        <dbReference type="ARBA" id="ARBA00022504"/>
    </source>
</evidence>
<protein>
    <recommendedName>
        <fullName evidence="18 19">Protein E7</fullName>
    </recommendedName>
</protein>
<dbReference type="Gene3D" id="3.30.160.330">
    <property type="match status" value="1"/>
</dbReference>
<evidence type="ECO:0000313" key="21">
    <source>
        <dbReference type="EMBL" id="ALT54887.1"/>
    </source>
</evidence>
<keyword evidence="8 18" id="KW-1114">Inhibition of host interferon signaling pathway by virus</keyword>
<dbReference type="Pfam" id="PF00527">
    <property type="entry name" value="E7"/>
    <property type="match status" value="1"/>
</dbReference>
<evidence type="ECO:0000256" key="12">
    <source>
        <dbReference type="ARBA" id="ARBA00023159"/>
    </source>
</evidence>
<comment type="subunit">
    <text evidence="18">Homodimer. Homooligomer. Interacts with host RB1; this interaction induces dissociation of RB1-E2F1 complex thereby disrupting RB1 activity. Interacts with host EP300; this interaction represses EP300 transcriptional activity. Interacts with protein E2; this interaction inhibits E7 oncogenic activity. Interacts with host TMEM173/STING; this interaction impairs the ability of TMEM173/STING to sense cytosolic DNA and promote the production of type I interferon (IFN-alpha and IFN-beta).</text>
</comment>
<dbReference type="GO" id="GO:0039502">
    <property type="term" value="P:symbiont-mediated suppression of host type I interferon-mediated signaling pathway"/>
    <property type="evidence" value="ECO:0007669"/>
    <property type="project" value="UniProtKB-UniRule"/>
</dbReference>
<evidence type="ECO:0000256" key="16">
    <source>
        <dbReference type="ARBA" id="ARBA00023280"/>
    </source>
</evidence>
<comment type="similarity">
    <text evidence="18 19">Belongs to the papillomaviridae E7 protein family.</text>
</comment>
<dbReference type="GO" id="GO:0042025">
    <property type="term" value="C:host cell nucleus"/>
    <property type="evidence" value="ECO:0007669"/>
    <property type="project" value="UniProtKB-SubCell"/>
</dbReference>
<comment type="function">
    <text evidence="19">E7 protein has both transforming and trans-activating activities.</text>
</comment>
<keyword evidence="5 18" id="KW-1090">Inhibition of host innate immune response by virus</keyword>
<evidence type="ECO:0000256" key="10">
    <source>
        <dbReference type="ARBA" id="ARBA00023015"/>
    </source>
</evidence>
<reference evidence="22" key="2">
    <citation type="submission" date="2020-07" db="EMBL/GenBank/DDBJ databases">
        <authorList>
            <person name="Wienecke-Baldacchino K A."/>
        </authorList>
    </citation>
    <scope>NUCLEOTIDE SEQUENCE</scope>
    <source>
        <strain evidence="22">LNS7620380_HPV56</strain>
    </source>
</reference>
<dbReference type="GO" id="GO:0006351">
    <property type="term" value="P:DNA-templated transcription"/>
    <property type="evidence" value="ECO:0007669"/>
    <property type="project" value="UniProtKB-UniRule"/>
</dbReference>
<dbReference type="SUPFAM" id="SSF161234">
    <property type="entry name" value="E7 C-terminal domain-like"/>
    <property type="match status" value="1"/>
</dbReference>
<keyword evidence="2 18" id="KW-0244">Early protein</keyword>
<keyword evidence="7 18" id="KW-0863">Zinc-finger</keyword>
<organismHost>
    <name type="scientific">Homo sapiens</name>
    <name type="common">Human</name>
    <dbReference type="NCBI Taxonomy" id="9606"/>
</organismHost>
<comment type="caution">
    <text evidence="18">Lacks conserved residue(s) required for the propagation of feature annotation.</text>
</comment>
<keyword evidence="14 18" id="KW-1035">Host cytoplasm</keyword>
<dbReference type="HAMAP" id="MF_04004">
    <property type="entry name" value="PPV_E7"/>
    <property type="match status" value="1"/>
</dbReference>
<dbReference type="GO" id="GO:0052170">
    <property type="term" value="P:symbiont-mediated suppression of host innate immune response"/>
    <property type="evidence" value="ECO:0007669"/>
    <property type="project" value="UniProtKB-KW"/>
</dbReference>
<accession>A0A159DT92</accession>
<keyword evidence="13 18" id="KW-0804">Transcription</keyword>
<keyword evidence="1 18" id="KW-1121">Modulation of host cell cycle by virus</keyword>
<dbReference type="EMBL" id="LR862029">
    <property type="protein sequence ID" value="CAD1814179.1"/>
    <property type="molecule type" value="Genomic_DNA"/>
</dbReference>
<dbReference type="GO" id="GO:0003677">
    <property type="term" value="F:DNA binding"/>
    <property type="evidence" value="ECO:0007669"/>
    <property type="project" value="UniProtKB-UniRule"/>
</dbReference>
<evidence type="ECO:0000256" key="6">
    <source>
        <dbReference type="ARBA" id="ARBA00022723"/>
    </source>
</evidence>
<evidence type="ECO:0000256" key="11">
    <source>
        <dbReference type="ARBA" id="ARBA00023125"/>
    </source>
</evidence>
<proteinExistence type="inferred from homology"/>
<keyword evidence="6 18" id="KW-0479">Metal-binding</keyword>
<evidence type="ECO:0000313" key="23">
    <source>
        <dbReference type="Proteomes" id="UP000170985"/>
    </source>
</evidence>
<evidence type="ECO:0000256" key="2">
    <source>
        <dbReference type="ARBA" id="ARBA00022518"/>
    </source>
</evidence>
<dbReference type="GO" id="GO:0030430">
    <property type="term" value="C:host cell cytoplasm"/>
    <property type="evidence" value="ECO:0007669"/>
    <property type="project" value="UniProtKB-SubCell"/>
</dbReference>
<feature type="compositionally biased region" description="Acidic residues" evidence="20">
    <location>
        <begin position="30"/>
        <end position="40"/>
    </location>
</feature>
<feature type="zinc finger region" evidence="18">
    <location>
        <begin position="65"/>
        <end position="101"/>
    </location>
</feature>
<dbReference type="PIRSF" id="PIRSF003407">
    <property type="entry name" value="Papvi_E7"/>
    <property type="match status" value="1"/>
</dbReference>
<evidence type="ECO:0000256" key="14">
    <source>
        <dbReference type="ARBA" id="ARBA00023200"/>
    </source>
</evidence>
<comment type="domain">
    <text evidence="18">The E7 terminal domain is an intrinsically disordered domain, whose flexibility and conformational transitions confer target adaptability to the oncoprotein. It allows adaptation to a variety of protein targets and exposes the PEST degradation sequence that regulates its turnover in the cell.</text>
</comment>
<evidence type="ECO:0000256" key="15">
    <source>
        <dbReference type="ARBA" id="ARBA00023258"/>
    </source>
</evidence>
<comment type="subcellular location">
    <subcellularLocation>
        <location evidence="18">Host cytoplasm</location>
    </subcellularLocation>
    <subcellularLocation>
        <location evidence="18">Host nucleus</location>
    </subcellularLocation>
    <text evidence="18">Predominantly found in the host nucleus.</text>
</comment>
<evidence type="ECO:0000256" key="3">
    <source>
        <dbReference type="ARBA" id="ARBA00022562"/>
    </source>
</evidence>
<evidence type="ECO:0000256" key="20">
    <source>
        <dbReference type="SAM" id="MobiDB-lite"/>
    </source>
</evidence>
<keyword evidence="15" id="KW-0922">Interferon antiviral system evasion</keyword>
<evidence type="ECO:0000256" key="5">
    <source>
        <dbReference type="ARBA" id="ARBA00022632"/>
    </source>
</evidence>
<keyword evidence="11 18" id="KW-0238">DNA-binding</keyword>
<comment type="function">
    <text evidence="18">Plays a role in viral genome replication by driving entry of quiescent cells into the cell cycle. Stimulation of progression from G1 to S phase allows the virus to efficiently use the cellular DNA replicating machinery to achieve viral genome replication. E7 protein has both transforming and trans-activating activities. Induces the disassembly of the E2F1 transcription factor from RB1, with subsequent transcriptional activation of E2F1-regulated S-phase genes. Interferes with host histone deacetylation mediated by HDAC1 and HDAC2, leading to transcription activation. Plays also a role in the inhibition of both antiviral and antiproliferative functions of host interferon alpha. Interaction with host TMEM173/STING impairs the ability of TMEM173/STING to sense cytosolic DNA and promote the production of type I interferon (IFN-alpha and IFN-beta).</text>
</comment>
<dbReference type="InterPro" id="IPR000148">
    <property type="entry name" value="Papilloma_E7"/>
</dbReference>
<feature type="region of interest" description="Disordered" evidence="20">
    <location>
        <begin position="29"/>
        <end position="48"/>
    </location>
</feature>
<keyword evidence="4 18" id="KW-0945">Host-virus interaction</keyword>
<evidence type="ECO:0000256" key="18">
    <source>
        <dbReference type="HAMAP-Rule" id="MF_04004"/>
    </source>
</evidence>